<evidence type="ECO:0000313" key="2">
    <source>
        <dbReference type="Proteomes" id="UP000470876"/>
    </source>
</evidence>
<accession>A0ABX0CSY6</accession>
<protein>
    <submittedName>
        <fullName evidence="1">Uncharacterized protein</fullName>
    </submittedName>
</protein>
<organism evidence="1 2">
    <name type="scientific">Nocardia cyriacigeorgica</name>
    <dbReference type="NCBI Taxonomy" id="135487"/>
    <lineage>
        <taxon>Bacteria</taxon>
        <taxon>Bacillati</taxon>
        <taxon>Actinomycetota</taxon>
        <taxon>Actinomycetes</taxon>
        <taxon>Mycobacteriales</taxon>
        <taxon>Nocardiaceae</taxon>
        <taxon>Nocardia</taxon>
    </lineage>
</organism>
<dbReference type="Proteomes" id="UP000470876">
    <property type="component" value="Unassembled WGS sequence"/>
</dbReference>
<comment type="caution">
    <text evidence="1">The sequence shown here is derived from an EMBL/GenBank/DDBJ whole genome shotgun (WGS) entry which is preliminary data.</text>
</comment>
<gene>
    <name evidence="1" type="ORF">GV794_28795</name>
</gene>
<dbReference type="EMBL" id="JAAGUX010000140">
    <property type="protein sequence ID" value="NEW59591.1"/>
    <property type="molecule type" value="Genomic_DNA"/>
</dbReference>
<name>A0ABX0CSY6_9NOCA</name>
<proteinExistence type="predicted"/>
<keyword evidence="2" id="KW-1185">Reference proteome</keyword>
<sequence>MKKSSRARNEWASARTVVRRYKVHSRASLNGQVVTEYASSGTALRAREDFFKLALELRVS</sequence>
<evidence type="ECO:0000313" key="1">
    <source>
        <dbReference type="EMBL" id="NEW59591.1"/>
    </source>
</evidence>
<reference evidence="1 2" key="1">
    <citation type="submission" date="2020-01" db="EMBL/GenBank/DDBJ databases">
        <title>Genetics and antimicrobial susceptibilities of Nocardia species isolated from the soil; a comparison with species isolated from humans.</title>
        <authorList>
            <person name="Carrasco G."/>
            <person name="Monzon S."/>
            <person name="Sansegundo M."/>
            <person name="Garcia E."/>
            <person name="Garrido N."/>
            <person name="Medina M.J."/>
            <person name="Villalon P."/>
            <person name="Ramirez-Arocha A.C."/>
            <person name="Jimenez P."/>
            <person name="Cuesta I."/>
            <person name="Valdezate S."/>
        </authorList>
    </citation>
    <scope>NUCLEOTIDE SEQUENCE [LARGE SCALE GENOMIC DNA]</scope>
    <source>
        <strain evidence="1 2">CNM20110649</strain>
    </source>
</reference>